<dbReference type="GO" id="GO:0016121">
    <property type="term" value="P:carotene catabolic process"/>
    <property type="evidence" value="ECO:0007669"/>
    <property type="project" value="TreeGrafter"/>
</dbReference>
<comment type="cofactor">
    <cofactor evidence="5">
        <name>Fe(2+)</name>
        <dbReference type="ChEBI" id="CHEBI:29033"/>
    </cofactor>
    <text evidence="5">Binds 1 Fe(2+) ion per subunit.</text>
</comment>
<keyword evidence="8" id="KW-1185">Reference proteome</keyword>
<feature type="binding site" evidence="5">
    <location>
        <position position="359"/>
    </location>
    <ligand>
        <name>Fe cation</name>
        <dbReference type="ChEBI" id="CHEBI:24875"/>
        <note>catalytic</note>
    </ligand>
</feature>
<evidence type="ECO:0000256" key="2">
    <source>
        <dbReference type="ARBA" id="ARBA00022723"/>
    </source>
</evidence>
<evidence type="ECO:0000256" key="4">
    <source>
        <dbReference type="ARBA" id="ARBA00023004"/>
    </source>
</evidence>
<dbReference type="AlphaFoldDB" id="A0AB34IZW2"/>
<evidence type="ECO:0000256" key="1">
    <source>
        <dbReference type="ARBA" id="ARBA00006787"/>
    </source>
</evidence>
<keyword evidence="2 5" id="KW-0479">Metal-binding</keyword>
<evidence type="ECO:0000256" key="6">
    <source>
        <dbReference type="SAM" id="MobiDB-lite"/>
    </source>
</evidence>
<organism evidence="7 8">
    <name type="scientific">Prymnesium parvum</name>
    <name type="common">Toxic golden alga</name>
    <dbReference type="NCBI Taxonomy" id="97485"/>
    <lineage>
        <taxon>Eukaryota</taxon>
        <taxon>Haptista</taxon>
        <taxon>Haptophyta</taxon>
        <taxon>Prymnesiophyceae</taxon>
        <taxon>Prymnesiales</taxon>
        <taxon>Prymnesiaceae</taxon>
        <taxon>Prymnesium</taxon>
    </lineage>
</organism>
<dbReference type="GO" id="GO:0010436">
    <property type="term" value="F:carotenoid dioxygenase activity"/>
    <property type="evidence" value="ECO:0007669"/>
    <property type="project" value="TreeGrafter"/>
</dbReference>
<keyword evidence="4 5" id="KW-0408">Iron</keyword>
<evidence type="ECO:0000256" key="5">
    <source>
        <dbReference type="PIRSR" id="PIRSR604294-1"/>
    </source>
</evidence>
<name>A0AB34IZW2_PRYPA</name>
<feature type="binding site" evidence="5">
    <location>
        <position position="288"/>
    </location>
    <ligand>
        <name>Fe cation</name>
        <dbReference type="ChEBI" id="CHEBI:24875"/>
        <note>catalytic</note>
    </ligand>
</feature>
<evidence type="ECO:0000313" key="8">
    <source>
        <dbReference type="Proteomes" id="UP001515480"/>
    </source>
</evidence>
<feature type="region of interest" description="Disordered" evidence="6">
    <location>
        <begin position="15"/>
        <end position="42"/>
    </location>
</feature>
<evidence type="ECO:0000256" key="3">
    <source>
        <dbReference type="ARBA" id="ARBA00023002"/>
    </source>
</evidence>
<dbReference type="InterPro" id="IPR004294">
    <property type="entry name" value="Carotenoid_Oase"/>
</dbReference>
<accession>A0AB34IZW2</accession>
<feature type="binding site" evidence="5">
    <location>
        <position position="235"/>
    </location>
    <ligand>
        <name>Fe cation</name>
        <dbReference type="ChEBI" id="CHEBI:24875"/>
        <note>catalytic</note>
    </ligand>
</feature>
<dbReference type="Proteomes" id="UP001515480">
    <property type="component" value="Unassembled WGS sequence"/>
</dbReference>
<keyword evidence="3" id="KW-0560">Oxidoreductase</keyword>
<reference evidence="7 8" key="1">
    <citation type="journal article" date="2024" name="Science">
        <title>Giant polyketide synthase enzymes in the biosynthesis of giant marine polyether toxins.</title>
        <authorList>
            <person name="Fallon T.R."/>
            <person name="Shende V.V."/>
            <person name="Wierzbicki I.H."/>
            <person name="Pendleton A.L."/>
            <person name="Watervoot N.F."/>
            <person name="Auber R.P."/>
            <person name="Gonzalez D.J."/>
            <person name="Wisecaver J.H."/>
            <person name="Moore B.S."/>
        </authorList>
    </citation>
    <scope>NUCLEOTIDE SEQUENCE [LARGE SCALE GENOMIC DNA]</scope>
    <source>
        <strain evidence="7 8">12B1</strain>
    </source>
</reference>
<dbReference type="Pfam" id="PF03055">
    <property type="entry name" value="RPE65"/>
    <property type="match status" value="1"/>
</dbReference>
<protein>
    <recommendedName>
        <fullName evidence="9">Carotenoid oxygenase</fullName>
    </recommendedName>
</protein>
<evidence type="ECO:0008006" key="9">
    <source>
        <dbReference type="Google" id="ProtNLM"/>
    </source>
</evidence>
<dbReference type="EMBL" id="JBGBPQ010000015">
    <property type="protein sequence ID" value="KAL1510135.1"/>
    <property type="molecule type" value="Genomic_DNA"/>
</dbReference>
<comment type="caution">
    <text evidence="7">The sequence shown here is derived from an EMBL/GenBank/DDBJ whole genome shotgun (WGS) entry which is preliminary data.</text>
</comment>
<proteinExistence type="inferred from homology"/>
<feature type="compositionally biased region" description="Low complexity" evidence="6">
    <location>
        <begin position="15"/>
        <end position="32"/>
    </location>
</feature>
<sequence length="573" mass="61622">MLSISPLLFPLPLAPTPARRSPHPSLASAPSPTETRAAPSSAVWNDTVSEAWTRAYSSAAASPTSYEIEEIDGAIPAALRGTLFRNGPGNFERGGVRYEHVLDGDGLLCRFTLDGSKGTAHFARRFVETAEYVEEAEADAILHRNTFGTQPPGLLSNVLRLSLKNPANTHVVLHGGVCLALWEAALPSRIDPHTLAYEGTEDFGGALKPGWLSVTSGLGEAADSALGLGEAYTAHPREDRARGRMVGWSWAAPAVGDDLAVKILEFDLKTGEVLRSTAAALPAVVAPHDFALTANWYVFVLNAMDLQIAPFILGTGGPTAGLGTTGEGVTLRLIPRPDGTAAGRPPLTLRTDDPYFAIHHATAFESVSEADDDELEIRLYTAAWPYVGRGSFLKDWGGAVPCYDDGKIRPTQLLESTIRISHGEIKVGPKRALAGGACIDHPHCDPRFDGDERMRYLYMSYCNDEGVSGSPTIGWARYDRHTDTTLVWRAPPLAFCEELVVIPRSETAQEDSADVWLAGLIFDSESGRSSLAILNGDDIEAGPVCRLWLRDHVPHGLHGSFTTELFGPLSKAS</sequence>
<evidence type="ECO:0000313" key="7">
    <source>
        <dbReference type="EMBL" id="KAL1510135.1"/>
    </source>
</evidence>
<dbReference type="PANTHER" id="PTHR10543:SF89">
    <property type="entry name" value="CAROTENOID 9,10(9',10')-CLEAVAGE DIOXYGENASE 1"/>
    <property type="match status" value="1"/>
</dbReference>
<feature type="binding site" evidence="5">
    <location>
        <position position="558"/>
    </location>
    <ligand>
        <name>Fe cation</name>
        <dbReference type="ChEBI" id="CHEBI:24875"/>
        <note>catalytic</note>
    </ligand>
</feature>
<comment type="similarity">
    <text evidence="1">Belongs to the carotenoid oxygenase family.</text>
</comment>
<dbReference type="GO" id="GO:0046872">
    <property type="term" value="F:metal ion binding"/>
    <property type="evidence" value="ECO:0007669"/>
    <property type="project" value="UniProtKB-KW"/>
</dbReference>
<gene>
    <name evidence="7" type="ORF">AB1Y20_006467</name>
</gene>
<dbReference type="PANTHER" id="PTHR10543">
    <property type="entry name" value="BETA-CAROTENE DIOXYGENASE"/>
    <property type="match status" value="1"/>
</dbReference>